<dbReference type="GO" id="GO:0016020">
    <property type="term" value="C:membrane"/>
    <property type="evidence" value="ECO:0007669"/>
    <property type="project" value="TreeGrafter"/>
</dbReference>
<evidence type="ECO:0008006" key="8">
    <source>
        <dbReference type="Google" id="ProtNLM"/>
    </source>
</evidence>
<dbReference type="EMBL" id="KE384743">
    <property type="protein sequence ID" value="KJK76560.1"/>
    <property type="molecule type" value="Genomic_DNA"/>
</dbReference>
<dbReference type="GO" id="GO:0003924">
    <property type="term" value="F:GTPase activity"/>
    <property type="evidence" value="ECO:0007669"/>
    <property type="project" value="InterPro"/>
</dbReference>
<accession>A0A0D9NVI3</accession>
<evidence type="ECO:0000259" key="4">
    <source>
        <dbReference type="PROSITE" id="PS51388"/>
    </source>
</evidence>
<feature type="domain" description="Dynamin-type G" evidence="5">
    <location>
        <begin position="29"/>
        <end position="313"/>
    </location>
</feature>
<evidence type="ECO:0000259" key="5">
    <source>
        <dbReference type="PROSITE" id="PS51718"/>
    </source>
</evidence>
<dbReference type="SUPFAM" id="SSF52540">
    <property type="entry name" value="P-loop containing nucleoside triphosphate hydrolases"/>
    <property type="match status" value="1"/>
</dbReference>
<protein>
    <recommendedName>
        <fullName evidence="8">Interferon-induced GTP-binding protein</fullName>
    </recommendedName>
</protein>
<keyword evidence="2" id="KW-0342">GTP-binding</keyword>
<dbReference type="GO" id="GO:0016559">
    <property type="term" value="P:peroxisome fission"/>
    <property type="evidence" value="ECO:0007669"/>
    <property type="project" value="TreeGrafter"/>
</dbReference>
<dbReference type="InterPro" id="IPR001401">
    <property type="entry name" value="Dynamin_GTPase"/>
</dbReference>
<sequence length="813" mass="91729">MRTIALQSPEHRNLLDVIDKLRSRGVGKYVDLPEIIVCGDQSAGKSSVLEAISGMTFPTKDNLCTRFPTELILRRHAENAVKISINPDPERSAEEKARLRGFNVDTQSSEPDIGTIVEKAKESMDLSETRKFSTDVLRIELCGPVQPHLTMVDLPGLFRAGNRDQSAEDALIVSKMVRDYVKRPRSIILAVVSAKSDFALQEITEMARELDPHGLRTLGLITKPDTLDSGSESEAAYIRLAQNQDVFFRLGWHVLKNRDFKMRHASSNERDEAEEAFFSAGLWAALDNKYLGVKSLRPKLSNVLKDQIIQQLPSFVQDIDTEITNCRNHLNRLGRARTTPAEQRRYLFQVSRDFTALMRAAVDGEYNNAFFGSAKSEAGYRKRLRARVQGSLTLFAGNLRQRGQKKIIVDSEDEAKLSRRQITRSAYMREVKDLMRRSRGRELPGTFNPLIIGELFVEQCQPWDGIAADVKSDVLRIVYDVAKTIVEHVAVEETAEGILQVINKAINSLSDELDSEFQKLLLPYRTVHPITYNHYLTDTVQKIQETRRRHKLREEFRKLLGDDEMRPVVHKVCMNPSELIAQLEGHTEVDMESYACSLAIDYAEAYYKLASKRLIDDISVLAVECRLISRLPSIFQSDAVFGLDDEETLRLAAESEYSASERRRIKEKLAVLEGSKAELRMLNVHHSPAYPSSNPYEDTIAEDSTHSLNKVGVENIDSGKLAAAQLQHGQVDAETRVDSSHNDVPPESYHPDDIGFGFSPQETVDYLSNTCTPAKKKKKKSKKERVADDKQCEQGLDLGDFTHQSSHLLGDID</sequence>
<dbReference type="PROSITE" id="PS50096">
    <property type="entry name" value="IQ"/>
    <property type="match status" value="1"/>
</dbReference>
<dbReference type="AlphaFoldDB" id="A0A0D9NVI3"/>
<dbReference type="InterPro" id="IPR045063">
    <property type="entry name" value="Dynamin_N"/>
</dbReference>
<dbReference type="Proteomes" id="UP000054544">
    <property type="component" value="Unassembled WGS sequence"/>
</dbReference>
<dbReference type="GO" id="GO:0005874">
    <property type="term" value="C:microtubule"/>
    <property type="evidence" value="ECO:0007669"/>
    <property type="project" value="TreeGrafter"/>
</dbReference>
<dbReference type="InterPro" id="IPR022812">
    <property type="entry name" value="Dynamin"/>
</dbReference>
<proteinExistence type="predicted"/>
<dbReference type="GO" id="GO:0006897">
    <property type="term" value="P:endocytosis"/>
    <property type="evidence" value="ECO:0007669"/>
    <property type="project" value="TreeGrafter"/>
</dbReference>
<evidence type="ECO:0000313" key="6">
    <source>
        <dbReference type="EMBL" id="KJK76560.1"/>
    </source>
</evidence>
<feature type="compositionally biased region" description="Basic residues" evidence="3">
    <location>
        <begin position="774"/>
        <end position="783"/>
    </location>
</feature>
<dbReference type="CDD" id="cd08771">
    <property type="entry name" value="DLP_1"/>
    <property type="match status" value="1"/>
</dbReference>
<organism evidence="6 7">
    <name type="scientific">Metarhizium anisopliae BRIP 53293</name>
    <dbReference type="NCBI Taxonomy" id="1291518"/>
    <lineage>
        <taxon>Eukaryota</taxon>
        <taxon>Fungi</taxon>
        <taxon>Dikarya</taxon>
        <taxon>Ascomycota</taxon>
        <taxon>Pezizomycotina</taxon>
        <taxon>Sordariomycetes</taxon>
        <taxon>Hypocreomycetidae</taxon>
        <taxon>Hypocreales</taxon>
        <taxon>Clavicipitaceae</taxon>
        <taxon>Metarhizium</taxon>
    </lineage>
</organism>
<dbReference type="OrthoDB" id="415706at2759"/>
<dbReference type="GO" id="GO:0005525">
    <property type="term" value="F:GTP binding"/>
    <property type="evidence" value="ECO:0007669"/>
    <property type="project" value="InterPro"/>
</dbReference>
<feature type="region of interest" description="Disordered" evidence="3">
    <location>
        <begin position="773"/>
        <end position="813"/>
    </location>
</feature>
<evidence type="ECO:0000313" key="7">
    <source>
        <dbReference type="Proteomes" id="UP000054544"/>
    </source>
</evidence>
<feature type="region of interest" description="Disordered" evidence="3">
    <location>
        <begin position="733"/>
        <end position="756"/>
    </location>
</feature>
<dbReference type="GO" id="GO:0048312">
    <property type="term" value="P:intracellular distribution of mitochondria"/>
    <property type="evidence" value="ECO:0007669"/>
    <property type="project" value="TreeGrafter"/>
</dbReference>
<evidence type="ECO:0000256" key="3">
    <source>
        <dbReference type="SAM" id="MobiDB-lite"/>
    </source>
</evidence>
<dbReference type="PANTHER" id="PTHR11566:SF149">
    <property type="entry name" value="GTPASE, PUTATIVE (AFU_ORTHOLOGUE AFUA_6G11890)-RELATED"/>
    <property type="match status" value="1"/>
</dbReference>
<dbReference type="Pfam" id="PF00350">
    <property type="entry name" value="Dynamin_N"/>
    <property type="match status" value="1"/>
</dbReference>
<dbReference type="GO" id="GO:0005739">
    <property type="term" value="C:mitochondrion"/>
    <property type="evidence" value="ECO:0007669"/>
    <property type="project" value="TreeGrafter"/>
</dbReference>
<feature type="domain" description="GED" evidence="4">
    <location>
        <begin position="596"/>
        <end position="687"/>
    </location>
</feature>
<dbReference type="PRINTS" id="PR00195">
    <property type="entry name" value="DYNAMIN"/>
</dbReference>
<dbReference type="FunFam" id="3.40.50.300:FF:001425">
    <property type="entry name" value="Dynamin GTPase, putative"/>
    <property type="match status" value="1"/>
</dbReference>
<dbReference type="InterPro" id="IPR030381">
    <property type="entry name" value="G_DYNAMIN_dom"/>
</dbReference>
<keyword evidence="7" id="KW-1185">Reference proteome</keyword>
<dbReference type="Pfam" id="PF01031">
    <property type="entry name" value="Dynamin_M"/>
    <property type="match status" value="1"/>
</dbReference>
<dbReference type="PROSITE" id="PS51388">
    <property type="entry name" value="GED"/>
    <property type="match status" value="1"/>
</dbReference>
<dbReference type="InterPro" id="IPR027417">
    <property type="entry name" value="P-loop_NTPase"/>
</dbReference>
<evidence type="ECO:0000256" key="2">
    <source>
        <dbReference type="ARBA" id="ARBA00023134"/>
    </source>
</evidence>
<reference evidence="7" key="1">
    <citation type="journal article" date="2014" name="BMC Genomics">
        <title>The genome sequence of the biocontrol fungus Metarhizium anisopliae and comparative genomics of Metarhizium species.</title>
        <authorList>
            <person name="Pattemore J.A."/>
            <person name="Hane J.K."/>
            <person name="Williams A.H."/>
            <person name="Wilson B.A."/>
            <person name="Stodart B.J."/>
            <person name="Ash G.J."/>
        </authorList>
    </citation>
    <scope>NUCLEOTIDE SEQUENCE [LARGE SCALE GENOMIC DNA]</scope>
    <source>
        <strain evidence="7">BRIP 53293</strain>
    </source>
</reference>
<dbReference type="InterPro" id="IPR020850">
    <property type="entry name" value="GED_dom"/>
</dbReference>
<dbReference type="GO" id="GO:0008017">
    <property type="term" value="F:microtubule binding"/>
    <property type="evidence" value="ECO:0007669"/>
    <property type="project" value="TreeGrafter"/>
</dbReference>
<dbReference type="GO" id="GO:0000266">
    <property type="term" value="P:mitochondrial fission"/>
    <property type="evidence" value="ECO:0007669"/>
    <property type="project" value="TreeGrafter"/>
</dbReference>
<dbReference type="Gene3D" id="3.40.50.300">
    <property type="entry name" value="P-loop containing nucleotide triphosphate hydrolases"/>
    <property type="match status" value="1"/>
</dbReference>
<evidence type="ECO:0000256" key="1">
    <source>
        <dbReference type="ARBA" id="ARBA00022741"/>
    </source>
</evidence>
<keyword evidence="1" id="KW-0547">Nucleotide-binding</keyword>
<dbReference type="PROSITE" id="PS51718">
    <property type="entry name" value="G_DYNAMIN_2"/>
    <property type="match status" value="1"/>
</dbReference>
<dbReference type="PANTHER" id="PTHR11566">
    <property type="entry name" value="DYNAMIN"/>
    <property type="match status" value="1"/>
</dbReference>
<name>A0A0D9NVI3_METAN</name>
<gene>
    <name evidence="6" type="ORF">H634G_08148</name>
</gene>
<dbReference type="STRING" id="1291518.A0A0D9NVI3"/>
<dbReference type="SMART" id="SM00053">
    <property type="entry name" value="DYNc"/>
    <property type="match status" value="1"/>
</dbReference>
<dbReference type="InterPro" id="IPR000375">
    <property type="entry name" value="Dynamin_stalk"/>
</dbReference>